<sequence>MAAGQDLIELKFRLFDGTDIGPQKYSPSTTVQSLKEKILAQWPKEKENGPRTINDLKLINAGKILENNRTLADSRNPVGELPGSLITMHVVVRPPIADKKNVQISVTGRSEVASRNSWIHQTFVTLNLIVSIFVLNALNHLSYVFFASLVLSQMKLNYNIFSQQPENEGFVTGFCTCDTINQLHKPAEVSIYTAAEPSIPHFNIVKFHS</sequence>
<dbReference type="SUPFAM" id="SSF54236">
    <property type="entry name" value="Ubiquitin-like"/>
    <property type="match status" value="1"/>
</dbReference>
<protein>
    <recommendedName>
        <fullName evidence="2">Ubiquitin-like domain-containing protein</fullName>
    </recommendedName>
</protein>
<evidence type="ECO:0000313" key="4">
    <source>
        <dbReference type="Proteomes" id="UP000290289"/>
    </source>
</evidence>
<dbReference type="STRING" id="3750.A0A498J831"/>
<dbReference type="InterPro" id="IPR000626">
    <property type="entry name" value="Ubiquitin-like_dom"/>
</dbReference>
<evidence type="ECO:0000259" key="2">
    <source>
        <dbReference type="PROSITE" id="PS50053"/>
    </source>
</evidence>
<dbReference type="CDD" id="cd01814">
    <property type="entry name" value="Ubl_MUBs_plant"/>
    <property type="match status" value="1"/>
</dbReference>
<reference evidence="3 4" key="1">
    <citation type="submission" date="2018-10" db="EMBL/GenBank/DDBJ databases">
        <title>A high-quality apple genome assembly.</title>
        <authorList>
            <person name="Hu J."/>
        </authorList>
    </citation>
    <scope>NUCLEOTIDE SEQUENCE [LARGE SCALE GENOMIC DNA]</scope>
    <source>
        <strain evidence="4">cv. HFTH1</strain>
        <tissue evidence="3">Young leaf</tissue>
    </source>
</reference>
<comment type="caution">
    <text evidence="3">The sequence shown here is derived from an EMBL/GenBank/DDBJ whole genome shotgun (WGS) entry which is preliminary data.</text>
</comment>
<gene>
    <name evidence="3" type="ORF">DVH24_006792</name>
</gene>
<dbReference type="InterPro" id="IPR029071">
    <property type="entry name" value="Ubiquitin-like_domsf"/>
</dbReference>
<evidence type="ECO:0000256" key="1">
    <source>
        <dbReference type="SAM" id="Phobius"/>
    </source>
</evidence>
<dbReference type="InterPro" id="IPR040015">
    <property type="entry name" value="UBL3-like"/>
</dbReference>
<dbReference type="AlphaFoldDB" id="A0A498J831"/>
<keyword evidence="1" id="KW-0812">Transmembrane</keyword>
<dbReference type="Pfam" id="PF13881">
    <property type="entry name" value="Rad60-SLD_2"/>
    <property type="match status" value="1"/>
</dbReference>
<dbReference type="EMBL" id="RDQH01000334">
    <property type="protein sequence ID" value="RXH90847.1"/>
    <property type="molecule type" value="Genomic_DNA"/>
</dbReference>
<keyword evidence="4" id="KW-1185">Reference proteome</keyword>
<evidence type="ECO:0000313" key="3">
    <source>
        <dbReference type="EMBL" id="RXH90847.1"/>
    </source>
</evidence>
<organism evidence="3 4">
    <name type="scientific">Malus domestica</name>
    <name type="common">Apple</name>
    <name type="synonym">Pyrus malus</name>
    <dbReference type="NCBI Taxonomy" id="3750"/>
    <lineage>
        <taxon>Eukaryota</taxon>
        <taxon>Viridiplantae</taxon>
        <taxon>Streptophyta</taxon>
        <taxon>Embryophyta</taxon>
        <taxon>Tracheophyta</taxon>
        <taxon>Spermatophyta</taxon>
        <taxon>Magnoliopsida</taxon>
        <taxon>eudicotyledons</taxon>
        <taxon>Gunneridae</taxon>
        <taxon>Pentapetalae</taxon>
        <taxon>rosids</taxon>
        <taxon>fabids</taxon>
        <taxon>Rosales</taxon>
        <taxon>Rosaceae</taxon>
        <taxon>Amygdaloideae</taxon>
        <taxon>Maleae</taxon>
        <taxon>Malus</taxon>
    </lineage>
</organism>
<proteinExistence type="predicted"/>
<dbReference type="Proteomes" id="UP000290289">
    <property type="component" value="Chromosome 8"/>
</dbReference>
<dbReference type="InterPro" id="IPR039540">
    <property type="entry name" value="UBL3-like_ubiquitin_dom"/>
</dbReference>
<dbReference type="PANTHER" id="PTHR13169">
    <property type="entry name" value="UBIQUITIN-LIKE PROTEIN 3 HCG-1 PROTEIN"/>
    <property type="match status" value="1"/>
</dbReference>
<dbReference type="PROSITE" id="PS50053">
    <property type="entry name" value="UBIQUITIN_2"/>
    <property type="match status" value="1"/>
</dbReference>
<feature type="transmembrane region" description="Helical" evidence="1">
    <location>
        <begin position="128"/>
        <end position="151"/>
    </location>
</feature>
<dbReference type="PANTHER" id="PTHR13169:SF0">
    <property type="entry name" value="UBIQUITIN-LIKE PROTEIN 3"/>
    <property type="match status" value="1"/>
</dbReference>
<keyword evidence="1" id="KW-1133">Transmembrane helix</keyword>
<accession>A0A498J831</accession>
<name>A0A498J831_MALDO</name>
<dbReference type="Gene3D" id="3.10.20.90">
    <property type="entry name" value="Phosphatidylinositol 3-kinase Catalytic Subunit, Chain A, domain 1"/>
    <property type="match status" value="1"/>
</dbReference>
<feature type="domain" description="Ubiquitin-like" evidence="2">
    <location>
        <begin position="8"/>
        <end position="73"/>
    </location>
</feature>
<keyword evidence="1" id="KW-0472">Membrane</keyword>